<keyword evidence="3 8" id="KW-0812">Transmembrane</keyword>
<evidence type="ECO:0000256" key="8">
    <source>
        <dbReference type="RuleBase" id="RU363108"/>
    </source>
</evidence>
<feature type="transmembrane region" description="Helical" evidence="8">
    <location>
        <begin position="41"/>
        <end position="59"/>
    </location>
</feature>
<dbReference type="GO" id="GO:0005886">
    <property type="term" value="C:plasma membrane"/>
    <property type="evidence" value="ECO:0007669"/>
    <property type="project" value="UniProtKB-SubCell"/>
</dbReference>
<dbReference type="GO" id="GO:0030425">
    <property type="term" value="C:dendrite"/>
    <property type="evidence" value="ECO:0007669"/>
    <property type="project" value="TreeGrafter"/>
</dbReference>
<dbReference type="InParanoid" id="A0A6I8U8F8"/>
<evidence type="ECO:0000256" key="5">
    <source>
        <dbReference type="ARBA" id="ARBA00023136"/>
    </source>
</evidence>
<dbReference type="EnsemblMetazoa" id="AAEL027709-RA">
    <property type="protein sequence ID" value="AAEL027709-PA"/>
    <property type="gene ID" value="AAEL027709"/>
</dbReference>
<keyword evidence="7 8" id="KW-0807">Transducer</keyword>
<evidence type="ECO:0000256" key="6">
    <source>
        <dbReference type="ARBA" id="ARBA00023170"/>
    </source>
</evidence>
<evidence type="ECO:0000256" key="3">
    <source>
        <dbReference type="ARBA" id="ARBA00022692"/>
    </source>
</evidence>
<keyword evidence="5 8" id="KW-0472">Membrane</keyword>
<dbReference type="GO" id="GO:0050909">
    <property type="term" value="P:sensory perception of taste"/>
    <property type="evidence" value="ECO:0007669"/>
    <property type="project" value="InterPro"/>
</dbReference>
<keyword evidence="2 8" id="KW-1003">Cell membrane</keyword>
<reference evidence="9 10" key="1">
    <citation type="submission" date="2017-06" db="EMBL/GenBank/DDBJ databases">
        <title>Aedes aegypti genome working group (AGWG) sequencing and assembly.</title>
        <authorList>
            <consortium name="Aedes aegypti Genome Working Group (AGWG)"/>
            <person name="Matthews B.J."/>
        </authorList>
    </citation>
    <scope>NUCLEOTIDE SEQUENCE [LARGE SCALE GENOMIC DNA]</scope>
    <source>
        <strain evidence="9 10">LVP_AGWG</strain>
    </source>
</reference>
<proteinExistence type="inferred from homology"/>
<accession>A0A6I8U8F8</accession>
<reference evidence="9" key="2">
    <citation type="submission" date="2020-05" db="UniProtKB">
        <authorList>
            <consortium name="EnsemblMetazoa"/>
        </authorList>
    </citation>
    <scope>IDENTIFICATION</scope>
    <source>
        <strain evidence="9">LVP_AGWG</strain>
    </source>
</reference>
<dbReference type="PANTHER" id="PTHR21143">
    <property type="entry name" value="INVERTEBRATE GUSTATORY RECEPTOR"/>
    <property type="match status" value="1"/>
</dbReference>
<dbReference type="AlphaFoldDB" id="A0A6I8U8F8"/>
<organism evidence="9 10">
    <name type="scientific">Aedes aegypti</name>
    <name type="common">Yellowfever mosquito</name>
    <name type="synonym">Culex aegypti</name>
    <dbReference type="NCBI Taxonomy" id="7159"/>
    <lineage>
        <taxon>Eukaryota</taxon>
        <taxon>Metazoa</taxon>
        <taxon>Ecdysozoa</taxon>
        <taxon>Arthropoda</taxon>
        <taxon>Hexapoda</taxon>
        <taxon>Insecta</taxon>
        <taxon>Pterygota</taxon>
        <taxon>Neoptera</taxon>
        <taxon>Endopterygota</taxon>
        <taxon>Diptera</taxon>
        <taxon>Nematocera</taxon>
        <taxon>Culicoidea</taxon>
        <taxon>Culicidae</taxon>
        <taxon>Culicinae</taxon>
        <taxon>Aedini</taxon>
        <taxon>Aedes</taxon>
        <taxon>Stegomyia</taxon>
    </lineage>
</organism>
<feature type="transmembrane region" description="Helical" evidence="8">
    <location>
        <begin position="79"/>
        <end position="98"/>
    </location>
</feature>
<comment type="similarity">
    <text evidence="8">Belongs to the insect chemoreceptor superfamily. Gustatory receptor (GR) family.</text>
</comment>
<evidence type="ECO:0000256" key="2">
    <source>
        <dbReference type="ARBA" id="ARBA00022475"/>
    </source>
</evidence>
<gene>
    <name evidence="9" type="primary">5577445</name>
</gene>
<evidence type="ECO:0000256" key="7">
    <source>
        <dbReference type="ARBA" id="ARBA00023224"/>
    </source>
</evidence>
<keyword evidence="4 8" id="KW-1133">Transmembrane helix</keyword>
<feature type="transmembrane region" description="Helical" evidence="8">
    <location>
        <begin position="254"/>
        <end position="276"/>
    </location>
</feature>
<keyword evidence="10" id="KW-1185">Reference proteome</keyword>
<evidence type="ECO:0000256" key="1">
    <source>
        <dbReference type="ARBA" id="ARBA00004651"/>
    </source>
</evidence>
<feature type="transmembrane region" description="Helical" evidence="8">
    <location>
        <begin position="296"/>
        <end position="313"/>
    </location>
</feature>
<evidence type="ECO:0000256" key="4">
    <source>
        <dbReference type="ARBA" id="ARBA00022989"/>
    </source>
</evidence>
<evidence type="ECO:0000313" key="9">
    <source>
        <dbReference type="EnsemblMetazoa" id="AAEL027709-PA"/>
    </source>
</evidence>
<evidence type="ECO:0000313" key="10">
    <source>
        <dbReference type="Proteomes" id="UP000008820"/>
    </source>
</evidence>
<dbReference type="PANTHER" id="PTHR21143:SF104">
    <property type="entry name" value="GUSTATORY RECEPTOR 8A-RELATED"/>
    <property type="match status" value="1"/>
</dbReference>
<dbReference type="GO" id="GO:0043025">
    <property type="term" value="C:neuronal cell body"/>
    <property type="evidence" value="ECO:0007669"/>
    <property type="project" value="TreeGrafter"/>
</dbReference>
<dbReference type="OrthoDB" id="6366728at2759"/>
<dbReference type="Proteomes" id="UP000008820">
    <property type="component" value="Chromosome 3"/>
</dbReference>
<dbReference type="GO" id="GO:0030424">
    <property type="term" value="C:axon"/>
    <property type="evidence" value="ECO:0007669"/>
    <property type="project" value="TreeGrafter"/>
</dbReference>
<comment type="subcellular location">
    <subcellularLocation>
        <location evidence="1 8">Cell membrane</location>
        <topology evidence="1 8">Multi-pass membrane protein</topology>
    </subcellularLocation>
</comment>
<feature type="transmembrane region" description="Helical" evidence="8">
    <location>
        <begin position="174"/>
        <end position="198"/>
    </location>
</feature>
<feature type="transmembrane region" description="Helical" evidence="8">
    <location>
        <begin position="134"/>
        <end position="154"/>
    </location>
</feature>
<keyword evidence="6 8" id="KW-0675">Receptor</keyword>
<dbReference type="Pfam" id="PF08395">
    <property type="entry name" value="7tm_7"/>
    <property type="match status" value="1"/>
</dbReference>
<sequence>MKWFQAYNFFDSFRPVYLATKLFHVHFETLDFKRQTVGRTLIDQFRFILSLLLDISFLFRSFTANLPYLYLTESVLLNVGNYLSLMLLATLTYTLSLWNHCKSKEIFQLCASINDCDRKLEKLGIPVDHRRHHFASTLSTGVWMCFSVIITLNAVSVRRNKVFDPDRTDDFEAIIVVAIFRISTNFSLFVCYTSLTLFSINGRLAKLQAFLATTALPTSGSSKRICQTIRRIAAVHDQLSDTIRMFNDCYSVHTMYGVIASSSFSVFVVFGLIHAYASNVSEVTMQIAWRNMLYDLFYVLMLAKMLLSTSLVSRNVGVCKINLILEETVLSLIFFQCKRMAHAIHKAICYRSYDKQIFNELGRFSQQLEHNAPKISCGLFDFDWTLLYSVCFDRVKNGSSEKLNDTFYLQIAGSFATYLVILLQFDLVNLNFVRE</sequence>
<comment type="function">
    <text evidence="8">Gustatory receptor which mediates acceptance or avoidance behavior, depending on its substrates.</text>
</comment>
<protein>
    <recommendedName>
        <fullName evidence="8">Gustatory receptor</fullName>
    </recommendedName>
</protein>
<dbReference type="InterPro" id="IPR013604">
    <property type="entry name" value="7TM_chemorcpt"/>
</dbReference>
<dbReference type="GO" id="GO:0007165">
    <property type="term" value="P:signal transduction"/>
    <property type="evidence" value="ECO:0007669"/>
    <property type="project" value="UniProtKB-KW"/>
</dbReference>
<name>A0A6I8U8F8_AEDAE</name>
<feature type="transmembrane region" description="Helical" evidence="8">
    <location>
        <begin position="406"/>
        <end position="425"/>
    </location>
</feature>
<dbReference type="GO" id="GO:0008049">
    <property type="term" value="P:male courtship behavior"/>
    <property type="evidence" value="ECO:0007669"/>
    <property type="project" value="TreeGrafter"/>
</dbReference>
<dbReference type="GO" id="GO:0007635">
    <property type="term" value="P:chemosensory behavior"/>
    <property type="evidence" value="ECO:0007669"/>
    <property type="project" value="TreeGrafter"/>
</dbReference>